<gene>
    <name evidence="2" type="ORF">MMF94_35460</name>
</gene>
<name>A0ABS9TR58_9PSEU</name>
<dbReference type="RefSeq" id="WP_241041839.1">
    <property type="nucleotide sequence ID" value="NZ_BAAAJF010000069.1"/>
</dbReference>
<comment type="caution">
    <text evidence="2">The sequence shown here is derived from an EMBL/GenBank/DDBJ whole genome shotgun (WGS) entry which is preliminary data.</text>
</comment>
<accession>A0ABS9TR58</accession>
<sequence length="63" mass="6678">MSTFRKIIDELSTMPRGFNADGRALGLGLDAALKAHRAAGADGQPLRSAERPVHADTPFSRAS</sequence>
<organism evidence="2 3">
    <name type="scientific">Pseudonocardia alaniniphila</name>
    <dbReference type="NCBI Taxonomy" id="75291"/>
    <lineage>
        <taxon>Bacteria</taxon>
        <taxon>Bacillati</taxon>
        <taxon>Actinomycetota</taxon>
        <taxon>Actinomycetes</taxon>
        <taxon>Pseudonocardiales</taxon>
        <taxon>Pseudonocardiaceae</taxon>
        <taxon>Pseudonocardia</taxon>
    </lineage>
</organism>
<dbReference type="EMBL" id="JAKXMK010000039">
    <property type="protein sequence ID" value="MCH6171030.1"/>
    <property type="molecule type" value="Genomic_DNA"/>
</dbReference>
<proteinExistence type="predicted"/>
<dbReference type="Proteomes" id="UP001299970">
    <property type="component" value="Unassembled WGS sequence"/>
</dbReference>
<evidence type="ECO:0000256" key="1">
    <source>
        <dbReference type="SAM" id="MobiDB-lite"/>
    </source>
</evidence>
<feature type="region of interest" description="Disordered" evidence="1">
    <location>
        <begin position="38"/>
        <end position="63"/>
    </location>
</feature>
<reference evidence="2 3" key="1">
    <citation type="submission" date="2022-03" db="EMBL/GenBank/DDBJ databases">
        <title>Pseudonocardia alaer sp. nov., a novel actinomycete isolated from reed forest soil.</title>
        <authorList>
            <person name="Wang L."/>
        </authorList>
    </citation>
    <scope>NUCLEOTIDE SEQUENCE [LARGE SCALE GENOMIC DNA]</scope>
    <source>
        <strain evidence="2 3">Y-16303</strain>
    </source>
</reference>
<evidence type="ECO:0000313" key="2">
    <source>
        <dbReference type="EMBL" id="MCH6171030.1"/>
    </source>
</evidence>
<protein>
    <submittedName>
        <fullName evidence="2">Uncharacterized protein</fullName>
    </submittedName>
</protein>
<evidence type="ECO:0000313" key="3">
    <source>
        <dbReference type="Proteomes" id="UP001299970"/>
    </source>
</evidence>
<keyword evidence="3" id="KW-1185">Reference proteome</keyword>